<comment type="caution">
    <text evidence="1">The sequence shown here is derived from an EMBL/GenBank/DDBJ whole genome shotgun (WGS) entry which is preliminary data.</text>
</comment>
<reference evidence="1 2" key="1">
    <citation type="journal article" date="2019" name="Commun. Biol.">
        <title>The bagworm genome reveals a unique fibroin gene that provides high tensile strength.</title>
        <authorList>
            <person name="Kono N."/>
            <person name="Nakamura H."/>
            <person name="Ohtoshi R."/>
            <person name="Tomita M."/>
            <person name="Numata K."/>
            <person name="Arakawa K."/>
        </authorList>
    </citation>
    <scope>NUCLEOTIDE SEQUENCE [LARGE SCALE GENOMIC DNA]</scope>
</reference>
<dbReference type="AlphaFoldDB" id="A0A4C1WI96"/>
<dbReference type="Proteomes" id="UP000299102">
    <property type="component" value="Unassembled WGS sequence"/>
</dbReference>
<evidence type="ECO:0000313" key="2">
    <source>
        <dbReference type="Proteomes" id="UP000299102"/>
    </source>
</evidence>
<evidence type="ECO:0000313" key="1">
    <source>
        <dbReference type="EMBL" id="GBP49834.1"/>
    </source>
</evidence>
<organism evidence="1 2">
    <name type="scientific">Eumeta variegata</name>
    <name type="common">Bagworm moth</name>
    <name type="synonym">Eumeta japonica</name>
    <dbReference type="NCBI Taxonomy" id="151549"/>
    <lineage>
        <taxon>Eukaryota</taxon>
        <taxon>Metazoa</taxon>
        <taxon>Ecdysozoa</taxon>
        <taxon>Arthropoda</taxon>
        <taxon>Hexapoda</taxon>
        <taxon>Insecta</taxon>
        <taxon>Pterygota</taxon>
        <taxon>Neoptera</taxon>
        <taxon>Endopterygota</taxon>
        <taxon>Lepidoptera</taxon>
        <taxon>Glossata</taxon>
        <taxon>Ditrysia</taxon>
        <taxon>Tineoidea</taxon>
        <taxon>Psychidae</taxon>
        <taxon>Oiketicinae</taxon>
        <taxon>Eumeta</taxon>
    </lineage>
</organism>
<protein>
    <recommendedName>
        <fullName evidence="3">RAP domain-containing protein</fullName>
    </recommendedName>
</protein>
<keyword evidence="2" id="KW-1185">Reference proteome</keyword>
<dbReference type="EMBL" id="BGZK01000553">
    <property type="protein sequence ID" value="GBP49834.1"/>
    <property type="molecule type" value="Genomic_DNA"/>
</dbReference>
<name>A0A4C1WI96_EUMVA</name>
<dbReference type="OrthoDB" id="443524at2759"/>
<sequence>MSVCWHDSAAAQLGKSNLTKKFYCLCFKATQCTFNLPSVLTTVVDGDDHGGNFLLRPGTALPASSTELLADMQSQLPHLSAQQLLSALRKLAALNCDITFDDPIFQSFCGTYAKRARGLHTHQLVEATRALARLRAPADSLPVAITLQLLRCQLDQLDVRQIMRLDNFVRLFNDIGGHSHLVDALQEALPLAFNMRLPLEFDPDDPHFLGKTLLYACGRAQHPVCIKQLVNALLEYENTLNAHVAADIIVALCDVNCTEKMYPERAQLLRICGDRLAQSLPNLMYGQVARVAGALGPRLRNSHVEYYHEELIDAIGLYATTCEKLWQALKLAQVTWAARYIHCTLATHLKELTEREGEAALNSLWPSNLLVLIECLADAHTVVHTDLLKQLATATLSGRPGDWIRLNVGLSALGHCDDTLLRRALSPQALEHAGVGERAYALAQWEQAALGGGGDRPREECTPLILTELARELGGEDLVARDVRLLNGVVAVSNIISNADGVVCVAEGQILVIESKKHEELNPPAGALLVCVLVLPDEWYSRNGRQARAGARLMEKLTRSAGHATLVVTPEKWASMGPRERGPLLARALRDLCADNGMPLLL</sequence>
<accession>A0A4C1WI96</accession>
<evidence type="ECO:0008006" key="3">
    <source>
        <dbReference type="Google" id="ProtNLM"/>
    </source>
</evidence>
<proteinExistence type="predicted"/>
<gene>
    <name evidence="1" type="ORF">EVAR_83783_1</name>
</gene>